<dbReference type="EMBL" id="BLJE01000005">
    <property type="protein sequence ID" value="GFE66595.1"/>
    <property type="molecule type" value="Genomic_DNA"/>
</dbReference>
<accession>A0A6N6JKM4</accession>
<evidence type="ECO:0000313" key="1">
    <source>
        <dbReference type="EMBL" id="GFE66595.1"/>
    </source>
</evidence>
<keyword evidence="2" id="KW-1185">Reference proteome</keyword>
<dbReference type="PANTHER" id="PTHR42060">
    <property type="entry name" value="NHL REPEAT-CONTAINING PROTEIN-RELATED"/>
    <property type="match status" value="1"/>
</dbReference>
<reference evidence="1 2" key="1">
    <citation type="submission" date="2019-12" db="EMBL/GenBank/DDBJ databases">
        <title>Litoreibacter badius sp. nov., a novel bacteriochlorophyll a-containing bacterium in the genus Litoreibacter.</title>
        <authorList>
            <person name="Kanamuro M."/>
            <person name="Takabe Y."/>
            <person name="Mori K."/>
            <person name="Takaichi S."/>
            <person name="Hanada S."/>
        </authorList>
    </citation>
    <scope>NUCLEOTIDE SEQUENCE [LARGE SCALE GENOMIC DNA]</scope>
    <source>
        <strain evidence="1 2">K6</strain>
    </source>
</reference>
<dbReference type="AlphaFoldDB" id="A0A6N6JKM4"/>
<dbReference type="InterPro" id="IPR052998">
    <property type="entry name" value="Hetero-Diels-Alderase-like"/>
</dbReference>
<name>A0A6N6JKM4_9RHOB</name>
<proteinExistence type="predicted"/>
<protein>
    <recommendedName>
        <fullName evidence="3">SMP-30/Gluconolactonase/LRE-like region domain-containing protein</fullName>
    </recommendedName>
</protein>
<gene>
    <name evidence="1" type="ORF">KIN_36690</name>
</gene>
<evidence type="ECO:0000313" key="2">
    <source>
        <dbReference type="Proteomes" id="UP000436822"/>
    </source>
</evidence>
<dbReference type="Gene3D" id="2.120.10.30">
    <property type="entry name" value="TolB, C-terminal domain"/>
    <property type="match status" value="1"/>
</dbReference>
<comment type="caution">
    <text evidence="1">The sequence shown here is derived from an EMBL/GenBank/DDBJ whole genome shotgun (WGS) entry which is preliminary data.</text>
</comment>
<dbReference type="PANTHER" id="PTHR42060:SF1">
    <property type="entry name" value="NHL REPEAT-CONTAINING PROTEIN"/>
    <property type="match status" value="1"/>
</dbReference>
<evidence type="ECO:0008006" key="3">
    <source>
        <dbReference type="Google" id="ProtNLM"/>
    </source>
</evidence>
<sequence>MTGIALLIACSGGASEAETPTEPIAKSEVLARFAPGTFLENLEIAPNGDVVFTNYTAKRLEIWRPGGGLQTPIDLGAHAMNVVARDSEFVVLAHRGSMAAPTADGLGNVVMIVAYDGEIRETIDLPQAAALNGMALLSQTVALLGDSATGRVWQVNLESDLASVWFEDPSLAPEDPAGFGLNGLQIHDGALYLANSADASLSRIDIGADSAPSGDLERVASLPGIDDFKYAADGRLFFAPHTDVVLVRARDGSVEPVLDEHVDGATAVELTPDGTTLYALGTGGVFIGGTGEATLVRLPLTAIETDKETGQ</sequence>
<dbReference type="InterPro" id="IPR011042">
    <property type="entry name" value="6-blade_b-propeller_TolB-like"/>
</dbReference>
<dbReference type="Proteomes" id="UP000436822">
    <property type="component" value="Unassembled WGS sequence"/>
</dbReference>
<organism evidence="1 2">
    <name type="scientific">Litoreibacter roseus</name>
    <dbReference type="NCBI Taxonomy" id="2601869"/>
    <lineage>
        <taxon>Bacteria</taxon>
        <taxon>Pseudomonadati</taxon>
        <taxon>Pseudomonadota</taxon>
        <taxon>Alphaproteobacteria</taxon>
        <taxon>Rhodobacterales</taxon>
        <taxon>Roseobacteraceae</taxon>
        <taxon>Litoreibacter</taxon>
    </lineage>
</organism>
<dbReference type="SUPFAM" id="SSF63829">
    <property type="entry name" value="Calcium-dependent phosphotriesterase"/>
    <property type="match status" value="1"/>
</dbReference>